<reference evidence="2 4" key="1">
    <citation type="submission" date="2019-05" db="EMBL/GenBank/DDBJ databases">
        <title>Mumia sp. nov., isolated from the intestinal contents of plateau pika (Ochotona curzoniae) in the Qinghai-Tibet plateau of China.</title>
        <authorList>
            <person name="Tian Z."/>
        </authorList>
    </citation>
    <scope>NUCLEOTIDE SEQUENCE [LARGE SCALE GENOMIC DNA]</scope>
    <source>
        <strain evidence="4">527</strain>
        <strain evidence="2">Z527</strain>
    </source>
</reference>
<dbReference type="PROSITE" id="PS51257">
    <property type="entry name" value="PROKAR_LIPOPROTEIN"/>
    <property type="match status" value="1"/>
</dbReference>
<evidence type="ECO:0008006" key="5">
    <source>
        <dbReference type="Google" id="ProtNLM"/>
    </source>
</evidence>
<protein>
    <recommendedName>
        <fullName evidence="5">Lipoprotein</fullName>
    </recommendedName>
</protein>
<dbReference type="EMBL" id="VDFR01000021">
    <property type="protein sequence ID" value="TNC49742.1"/>
    <property type="molecule type" value="Genomic_DNA"/>
</dbReference>
<sequence>MRRTAAVLVALGAVLAGCGSTGGDSGEVSARETTTASTTPAPAPVGGQIDPAGYESPEALAAESPLVVLGAVVAWEKGPRVVLDDGSTRGEPEQWDYTVLILAVDHVVKDEQGLATGDRISIAVPDTAATLSALAPVGANVAFVGGAESGLSMFEGDQYEVTDPDAGVAEGTTLLWASPQGVVLETATGALVHADPAARDAVWKDVAGLPAEEQFGMVAQRLTALARG</sequence>
<name>A0A5C4N0I0_9ACTN</name>
<accession>A0A5C4N0I0</accession>
<evidence type="ECO:0000256" key="1">
    <source>
        <dbReference type="SAM" id="MobiDB-lite"/>
    </source>
</evidence>
<comment type="caution">
    <text evidence="2">The sequence shown here is derived from an EMBL/GenBank/DDBJ whole genome shotgun (WGS) entry which is preliminary data.</text>
</comment>
<evidence type="ECO:0000313" key="4">
    <source>
        <dbReference type="Proteomes" id="UP000306740"/>
    </source>
</evidence>
<organism evidence="2 4">
    <name type="scientific">Mumia zhuanghuii</name>
    <dbReference type="NCBI Taxonomy" id="2585211"/>
    <lineage>
        <taxon>Bacteria</taxon>
        <taxon>Bacillati</taxon>
        <taxon>Actinomycetota</taxon>
        <taxon>Actinomycetes</taxon>
        <taxon>Propionibacteriales</taxon>
        <taxon>Nocardioidaceae</taxon>
        <taxon>Mumia</taxon>
    </lineage>
</organism>
<dbReference type="OrthoDB" id="9849128at2"/>
<dbReference type="AlphaFoldDB" id="A0A5C4N0I0"/>
<gene>
    <name evidence="3" type="ORF">FHE65_04490</name>
    <name evidence="2" type="ORF">FHE65_04965</name>
</gene>
<dbReference type="EMBL" id="VDFR01000020">
    <property type="protein sequence ID" value="TNC49953.1"/>
    <property type="molecule type" value="Genomic_DNA"/>
</dbReference>
<dbReference type="Proteomes" id="UP000306740">
    <property type="component" value="Unassembled WGS sequence"/>
</dbReference>
<feature type="region of interest" description="Disordered" evidence="1">
    <location>
        <begin position="21"/>
        <end position="52"/>
    </location>
</feature>
<dbReference type="RefSeq" id="WP_139105380.1">
    <property type="nucleotide sequence ID" value="NZ_VDFR01000020.1"/>
</dbReference>
<evidence type="ECO:0000313" key="3">
    <source>
        <dbReference type="EMBL" id="TNC49953.1"/>
    </source>
</evidence>
<evidence type="ECO:0000313" key="2">
    <source>
        <dbReference type="EMBL" id="TNC49742.1"/>
    </source>
</evidence>
<proteinExistence type="predicted"/>